<accession>A0A0D2N316</accession>
<dbReference type="GO" id="GO:0030915">
    <property type="term" value="C:Smc5-Smc6 complex"/>
    <property type="evidence" value="ECO:0007669"/>
    <property type="project" value="TreeGrafter"/>
</dbReference>
<dbReference type="STRING" id="145388.A0A0D2N316"/>
<dbReference type="SUPFAM" id="SSF52540">
    <property type="entry name" value="P-loop containing nucleoside triphosphate hydrolases"/>
    <property type="match status" value="1"/>
</dbReference>
<dbReference type="AlphaFoldDB" id="A0A0D2N316"/>
<evidence type="ECO:0000313" key="8">
    <source>
        <dbReference type="Proteomes" id="UP000054498"/>
    </source>
</evidence>
<dbReference type="InterPro" id="IPR003395">
    <property type="entry name" value="RecF/RecN/SMC_N"/>
</dbReference>
<organism evidence="7 8">
    <name type="scientific">Monoraphidium neglectum</name>
    <dbReference type="NCBI Taxonomy" id="145388"/>
    <lineage>
        <taxon>Eukaryota</taxon>
        <taxon>Viridiplantae</taxon>
        <taxon>Chlorophyta</taxon>
        <taxon>core chlorophytes</taxon>
        <taxon>Chlorophyceae</taxon>
        <taxon>CS clade</taxon>
        <taxon>Sphaeropleales</taxon>
        <taxon>Selenastraceae</taxon>
        <taxon>Monoraphidium</taxon>
    </lineage>
</organism>
<evidence type="ECO:0000259" key="6">
    <source>
        <dbReference type="Pfam" id="PF02463"/>
    </source>
</evidence>
<feature type="region of interest" description="Disordered" evidence="5">
    <location>
        <begin position="276"/>
        <end position="323"/>
    </location>
</feature>
<evidence type="ECO:0000313" key="7">
    <source>
        <dbReference type="EMBL" id="KIZ06777.1"/>
    </source>
</evidence>
<protein>
    <recommendedName>
        <fullName evidence="2">Structural maintenance of chromosomes protein 5</fullName>
    </recommendedName>
</protein>
<feature type="coiled-coil region" evidence="4">
    <location>
        <begin position="378"/>
        <end position="405"/>
    </location>
</feature>
<dbReference type="GO" id="GO:0003697">
    <property type="term" value="F:single-stranded DNA binding"/>
    <property type="evidence" value="ECO:0007669"/>
    <property type="project" value="TreeGrafter"/>
</dbReference>
<feature type="compositionally biased region" description="Polar residues" evidence="5">
    <location>
        <begin position="302"/>
        <end position="313"/>
    </location>
</feature>
<evidence type="ECO:0000256" key="2">
    <source>
        <dbReference type="ARBA" id="ARBA00018687"/>
    </source>
</evidence>
<dbReference type="Gene3D" id="3.40.50.300">
    <property type="entry name" value="P-loop containing nucleotide triphosphate hydrolases"/>
    <property type="match status" value="2"/>
</dbReference>
<dbReference type="OrthoDB" id="10254973at2759"/>
<reference evidence="7 8" key="1">
    <citation type="journal article" date="2013" name="BMC Genomics">
        <title>Reconstruction of the lipid metabolism for the microalga Monoraphidium neglectum from its genome sequence reveals characteristics suitable for biofuel production.</title>
        <authorList>
            <person name="Bogen C."/>
            <person name="Al-Dilaimi A."/>
            <person name="Albersmeier A."/>
            <person name="Wichmann J."/>
            <person name="Grundmann M."/>
            <person name="Rupp O."/>
            <person name="Lauersen K.J."/>
            <person name="Blifernez-Klassen O."/>
            <person name="Kalinowski J."/>
            <person name="Goesmann A."/>
            <person name="Mussgnug J.H."/>
            <person name="Kruse O."/>
        </authorList>
    </citation>
    <scope>NUCLEOTIDE SEQUENCE [LARGE SCALE GENOMIC DNA]</scope>
    <source>
        <strain evidence="7 8">SAG 48.87</strain>
    </source>
</reference>
<dbReference type="GeneID" id="25728955"/>
<feature type="coiled-coil region" evidence="4">
    <location>
        <begin position="635"/>
        <end position="697"/>
    </location>
</feature>
<dbReference type="KEGG" id="mng:MNEG_1167"/>
<gene>
    <name evidence="7" type="ORF">MNEG_1167</name>
</gene>
<feature type="domain" description="RecF/RecN/SMC N-terminal" evidence="6">
    <location>
        <begin position="22"/>
        <end position="1003"/>
    </location>
</feature>
<dbReference type="GO" id="GO:0051276">
    <property type="term" value="P:chromosome organization"/>
    <property type="evidence" value="ECO:0007669"/>
    <property type="project" value="UniProtKB-ARBA"/>
</dbReference>
<dbReference type="InterPro" id="IPR027417">
    <property type="entry name" value="P-loop_NTPase"/>
</dbReference>
<evidence type="ECO:0000256" key="3">
    <source>
        <dbReference type="ARBA" id="ARBA00023054"/>
    </source>
</evidence>
<evidence type="ECO:0000256" key="1">
    <source>
        <dbReference type="ARBA" id="ARBA00010171"/>
    </source>
</evidence>
<dbReference type="GO" id="GO:0005634">
    <property type="term" value="C:nucleus"/>
    <property type="evidence" value="ECO:0007669"/>
    <property type="project" value="TreeGrafter"/>
</dbReference>
<feature type="coiled-coil region" evidence="4">
    <location>
        <begin position="753"/>
        <end position="790"/>
    </location>
</feature>
<evidence type="ECO:0000256" key="5">
    <source>
        <dbReference type="SAM" id="MobiDB-lite"/>
    </source>
</evidence>
<name>A0A0D2N316_9CHLO</name>
<keyword evidence="8" id="KW-1185">Reference proteome</keyword>
<comment type="similarity">
    <text evidence="1">Belongs to the SMC family. SMC5 subfamily.</text>
</comment>
<feature type="coiled-coil region" evidence="4">
    <location>
        <begin position="198"/>
        <end position="232"/>
    </location>
</feature>
<dbReference type="PANTHER" id="PTHR45916:SF1">
    <property type="entry name" value="STRUCTURAL MAINTENANCE OF CHROMOSOMES PROTEIN 5"/>
    <property type="match status" value="1"/>
</dbReference>
<dbReference type="RefSeq" id="XP_013905796.1">
    <property type="nucleotide sequence ID" value="XM_014050342.1"/>
</dbReference>
<evidence type="ECO:0000256" key="4">
    <source>
        <dbReference type="SAM" id="Coils"/>
    </source>
</evidence>
<dbReference type="Proteomes" id="UP000054498">
    <property type="component" value="Unassembled WGS sequence"/>
</dbReference>
<proteinExistence type="inferred from homology"/>
<sequence length="1070" mass="117949">MGGDAPSAKRRKRETAFPRGTIKRVKVHNFMTYSGTVKIEPGPRLNLVLGPNGTGKSSLVCALCIGLGGRPQLLGRADNLAKFIRRGCSEAWIEVTLSGGSGSHDMVVRRDIKKVAREDGGDNGYSTKWRLNSRDANQSEVHDLIKELNIQFDNLCQDRVNEFARMDPCQLLEATQKAIGDARLDALHKELIVKSRDAKTLGTSLAALQAQLAKLEAENRALERDAERFRKRQKLQRQLDDIRKKEVWAAVSEKEAVVAGDERALETAKAMLQRHRDEAADDAAPLKAARQRAKALRDEQQRTAPQPSAQSMASRRKRLQDSAEKHMREFTAVSDRIGSLQAKSDEWRSSIAQTQRELAAKQSEFAALPPMVDNSNAIATLDGERMQLSQEVMAAESDIRGLEDRQTLLHNNIMSIKQNLAQLDSSRHRRLQAMDMARPGLRSMNAWLEQQKAAGAFQGEVLGPLGLEITVHDAASHSRVIEAACQGMLFDFAVTCRADDEKVSAQLKHLGMAGTVHAITWALDQPYKELAGPASTYHHYGVQCTLAELIKAPPLVMQALTSGPPALSSSLFASDNAKLDALLTQNPRVRTVYTGSCEHRVIKASYDSDHGRSEKVLMAPRYLGGAGLTADPQAKAQAQERLQQAEAELADVEQQLAQLGAKRSGLLQQVQGKQAELEDLQRQQQASINKHQQLRKSILFFQNQVKTKEQQPDPLRSKPDLEQQRDGFVEDHYKAVIELMQLVRSQWEGVRERGAAELALKEAEAQVSALENATSERKQHEASLKERVNKAQHLVGRSRGILERAHRAAELEAPLDAALERRLDALPDDMDVLSQRRQALEAEVAGIVCNNPRALEEYQERQHAIEDLRRDVASDEGGLAALKAEMEAVKSDWLPELEEVVARINTAFEAALSEIGCAGEVALDKSAGTEYDKYAIRISVKFRANEELQLLTATRQSGGERSVSTILYIIALQGVTVTPFRVVDEINQGMDPVNERKVFGQLVAASTREGTPQCFLMTPKLLPDLEYGRDITVLQIMNGAILSSSTAGVATMSTATLLGTRTAAPIAARG</sequence>
<dbReference type="PANTHER" id="PTHR45916">
    <property type="entry name" value="STRUCTURAL MAINTENANCE OF CHROMOSOMES PROTEIN 5"/>
    <property type="match status" value="1"/>
</dbReference>
<dbReference type="EMBL" id="KK100331">
    <property type="protein sequence ID" value="KIZ06777.1"/>
    <property type="molecule type" value="Genomic_DNA"/>
</dbReference>
<dbReference type="GO" id="GO:0000724">
    <property type="term" value="P:double-strand break repair via homologous recombination"/>
    <property type="evidence" value="ECO:0007669"/>
    <property type="project" value="TreeGrafter"/>
</dbReference>
<dbReference type="Pfam" id="PF02463">
    <property type="entry name" value="SMC_N"/>
    <property type="match status" value="1"/>
</dbReference>
<keyword evidence="3 4" id="KW-0175">Coiled coil</keyword>